<dbReference type="InterPro" id="IPR051311">
    <property type="entry name" value="DedA_domain"/>
</dbReference>
<dbReference type="AlphaFoldDB" id="A0A0A3IQM6"/>
<dbReference type="PANTHER" id="PTHR42709">
    <property type="entry name" value="ALKALINE PHOSPHATASE LIKE PROTEIN"/>
    <property type="match status" value="1"/>
</dbReference>
<proteinExistence type="inferred from homology"/>
<gene>
    <name evidence="4" type="ORF">CD32_04655</name>
</gene>
<organism evidence="4 5">
    <name type="scientific">Lysinibacillus odysseyi 34hs-1 = NBRC 100172</name>
    <dbReference type="NCBI Taxonomy" id="1220589"/>
    <lineage>
        <taxon>Bacteria</taxon>
        <taxon>Bacillati</taxon>
        <taxon>Bacillota</taxon>
        <taxon>Bacilli</taxon>
        <taxon>Bacillales</taxon>
        <taxon>Bacillaceae</taxon>
        <taxon>Lysinibacillus</taxon>
    </lineage>
</organism>
<feature type="transmembrane region" description="Helical" evidence="2">
    <location>
        <begin position="12"/>
        <end position="29"/>
    </location>
</feature>
<keyword evidence="5" id="KW-1185">Reference proteome</keyword>
<dbReference type="STRING" id="1220589.CD32_04655"/>
<dbReference type="Pfam" id="PF09335">
    <property type="entry name" value="VTT_dom"/>
    <property type="match status" value="1"/>
</dbReference>
<keyword evidence="2" id="KW-1133">Transmembrane helix</keyword>
<feature type="transmembrane region" description="Helical" evidence="2">
    <location>
        <begin position="49"/>
        <end position="71"/>
    </location>
</feature>
<comment type="similarity">
    <text evidence="1">Belongs to the DedA family.</text>
</comment>
<accession>A0A0A3IQM6</accession>
<keyword evidence="2" id="KW-0812">Transmembrane</keyword>
<dbReference type="GO" id="GO:0005886">
    <property type="term" value="C:plasma membrane"/>
    <property type="evidence" value="ECO:0007669"/>
    <property type="project" value="TreeGrafter"/>
</dbReference>
<evidence type="ECO:0000256" key="1">
    <source>
        <dbReference type="ARBA" id="ARBA00010792"/>
    </source>
</evidence>
<keyword evidence="2" id="KW-0472">Membrane</keyword>
<evidence type="ECO:0000259" key="3">
    <source>
        <dbReference type="Pfam" id="PF09335"/>
    </source>
</evidence>
<dbReference type="RefSeq" id="WP_036151766.1">
    <property type="nucleotide sequence ID" value="NZ_AVCX01000013.1"/>
</dbReference>
<dbReference type="eggNOG" id="COG0586">
    <property type="taxonomic scope" value="Bacteria"/>
</dbReference>
<protein>
    <recommendedName>
        <fullName evidence="3">VTT domain-containing protein</fullName>
    </recommendedName>
</protein>
<feature type="domain" description="VTT" evidence="3">
    <location>
        <begin position="30"/>
        <end position="155"/>
    </location>
</feature>
<dbReference type="Proteomes" id="UP000030437">
    <property type="component" value="Unassembled WGS sequence"/>
</dbReference>
<name>A0A0A3IQM6_9BACI</name>
<reference evidence="4 5" key="1">
    <citation type="submission" date="2014-02" db="EMBL/GenBank/DDBJ databases">
        <title>Draft genome sequence of Lysinibacillus odysseyi NBRC 100172.</title>
        <authorList>
            <person name="Zhang F."/>
            <person name="Wang G."/>
            <person name="Zhang L."/>
        </authorList>
    </citation>
    <scope>NUCLEOTIDE SEQUENCE [LARGE SCALE GENOMIC DNA]</scope>
    <source>
        <strain evidence="4 5">NBRC 100172</strain>
    </source>
</reference>
<feature type="transmembrane region" description="Helical" evidence="2">
    <location>
        <begin position="167"/>
        <end position="185"/>
    </location>
</feature>
<evidence type="ECO:0000313" key="4">
    <source>
        <dbReference type="EMBL" id="KGR87026.1"/>
    </source>
</evidence>
<sequence length="198" mass="22324">MDELLRQVELHGYTVIFLSLFFGIVGIPAPEESLLFLVGMLICYGQLQLLLTILSSMIGVFSGMVVAYVLGRKVGEPILSRFGKYIGLNEENWARVSRGYSKNAFRTIVFGLYVPGLRQLSPYFAGMVKVPFLKYCFYAACGTILWTIPFILGGYYLGTAFHINPKYTPYIGIVSFVLFIVYVLWKKGKAGRNKRRAN</sequence>
<evidence type="ECO:0000256" key="2">
    <source>
        <dbReference type="SAM" id="Phobius"/>
    </source>
</evidence>
<dbReference type="PANTHER" id="PTHR42709:SF9">
    <property type="entry name" value="ALKALINE PHOSPHATASE LIKE PROTEIN"/>
    <property type="match status" value="1"/>
</dbReference>
<dbReference type="InterPro" id="IPR032816">
    <property type="entry name" value="VTT_dom"/>
</dbReference>
<dbReference type="EMBL" id="JPVP01000049">
    <property type="protein sequence ID" value="KGR87026.1"/>
    <property type="molecule type" value="Genomic_DNA"/>
</dbReference>
<feature type="transmembrane region" description="Helical" evidence="2">
    <location>
        <begin position="135"/>
        <end position="155"/>
    </location>
</feature>
<evidence type="ECO:0000313" key="5">
    <source>
        <dbReference type="Proteomes" id="UP000030437"/>
    </source>
</evidence>
<comment type="caution">
    <text evidence="4">The sequence shown here is derived from an EMBL/GenBank/DDBJ whole genome shotgun (WGS) entry which is preliminary data.</text>
</comment>